<dbReference type="PANTHER" id="PTHR10250:SF15">
    <property type="entry name" value="MICROSOMAL GLUTATHIONE S-TRANSFERASE-RELATED"/>
    <property type="match status" value="1"/>
</dbReference>
<evidence type="ECO:0000256" key="5">
    <source>
        <dbReference type="SAM" id="Phobius"/>
    </source>
</evidence>
<dbReference type="Pfam" id="PF01124">
    <property type="entry name" value="MAPEG"/>
    <property type="match status" value="1"/>
</dbReference>
<keyword evidence="2 5" id="KW-0812">Transmembrane</keyword>
<dbReference type="GO" id="GO:0006691">
    <property type="term" value="P:leukotriene metabolic process"/>
    <property type="evidence" value="ECO:0007669"/>
    <property type="project" value="UniProtKB-ARBA"/>
</dbReference>
<dbReference type="AlphaFoldDB" id="A0A2A5B6C7"/>
<name>A0A2A5B6C7_9GAMM</name>
<keyword evidence="4 5" id="KW-0472">Membrane</keyword>
<accession>A0A2A5B6C7</accession>
<dbReference type="GO" id="GO:0016020">
    <property type="term" value="C:membrane"/>
    <property type="evidence" value="ECO:0007669"/>
    <property type="project" value="UniProtKB-SubCell"/>
</dbReference>
<evidence type="ECO:0000256" key="4">
    <source>
        <dbReference type="ARBA" id="ARBA00023136"/>
    </source>
</evidence>
<dbReference type="InterPro" id="IPR023352">
    <property type="entry name" value="MAPEG-like_dom_sf"/>
</dbReference>
<protein>
    <recommendedName>
        <fullName evidence="8">MAPEG family protein</fullName>
    </recommendedName>
</protein>
<comment type="subcellular location">
    <subcellularLocation>
        <location evidence="1">Membrane</location>
        <topology evidence="1">Multi-pass membrane protein</topology>
    </subcellularLocation>
</comment>
<evidence type="ECO:0000256" key="3">
    <source>
        <dbReference type="ARBA" id="ARBA00022989"/>
    </source>
</evidence>
<organism evidence="6 7">
    <name type="scientific">SAR86 cluster bacterium</name>
    <dbReference type="NCBI Taxonomy" id="2030880"/>
    <lineage>
        <taxon>Bacteria</taxon>
        <taxon>Pseudomonadati</taxon>
        <taxon>Pseudomonadota</taxon>
        <taxon>Gammaproteobacteria</taxon>
        <taxon>SAR86 cluster</taxon>
    </lineage>
</organism>
<evidence type="ECO:0008006" key="8">
    <source>
        <dbReference type="Google" id="ProtNLM"/>
    </source>
</evidence>
<dbReference type="InterPro" id="IPR050997">
    <property type="entry name" value="MAPEG"/>
</dbReference>
<evidence type="ECO:0000256" key="1">
    <source>
        <dbReference type="ARBA" id="ARBA00004141"/>
    </source>
</evidence>
<dbReference type="Gene3D" id="1.20.120.550">
    <property type="entry name" value="Membrane associated eicosanoid/glutathione metabolism-like domain"/>
    <property type="match status" value="1"/>
</dbReference>
<reference evidence="7" key="1">
    <citation type="submission" date="2017-08" db="EMBL/GenBank/DDBJ databases">
        <title>A dynamic microbial community with high functional redundancy inhabits the cold, oxic subseafloor aquifer.</title>
        <authorList>
            <person name="Tully B.J."/>
            <person name="Wheat C.G."/>
            <person name="Glazer B.T."/>
            <person name="Huber J.A."/>
        </authorList>
    </citation>
    <scope>NUCLEOTIDE SEQUENCE [LARGE SCALE GENOMIC DNA]</scope>
</reference>
<proteinExistence type="predicted"/>
<keyword evidence="3 5" id="KW-1133">Transmembrane helix</keyword>
<gene>
    <name evidence="6" type="ORF">COA96_04380</name>
</gene>
<evidence type="ECO:0000313" key="7">
    <source>
        <dbReference type="Proteomes" id="UP000218327"/>
    </source>
</evidence>
<dbReference type="PANTHER" id="PTHR10250">
    <property type="entry name" value="MICROSOMAL GLUTATHIONE S-TRANSFERASE"/>
    <property type="match status" value="1"/>
</dbReference>
<feature type="transmembrane region" description="Helical" evidence="5">
    <location>
        <begin position="101"/>
        <end position="123"/>
    </location>
</feature>
<sequence length="127" mass="13949">MEPVAIVIVLALIEYFAFGALVGKARGKYGIDAPAITGDPVFERYYRVHQNTLEQLMIFIPAITIYGFYGNATYAAGLGVVFLIGRIIYLRGYVADPKTRGTGMIIGFLPTVFMLFAGLFMAVKNLL</sequence>
<dbReference type="Proteomes" id="UP000218327">
    <property type="component" value="Unassembled WGS sequence"/>
</dbReference>
<evidence type="ECO:0000256" key="2">
    <source>
        <dbReference type="ARBA" id="ARBA00022692"/>
    </source>
</evidence>
<dbReference type="EMBL" id="NVVJ01000009">
    <property type="protein sequence ID" value="PCJ26871.1"/>
    <property type="molecule type" value="Genomic_DNA"/>
</dbReference>
<dbReference type="InterPro" id="IPR001129">
    <property type="entry name" value="Membr-assoc_MAPEG"/>
</dbReference>
<feature type="transmembrane region" description="Helical" evidence="5">
    <location>
        <begin position="75"/>
        <end position="94"/>
    </location>
</feature>
<dbReference type="SUPFAM" id="SSF161084">
    <property type="entry name" value="MAPEG domain-like"/>
    <property type="match status" value="1"/>
</dbReference>
<dbReference type="GO" id="GO:0004364">
    <property type="term" value="F:glutathione transferase activity"/>
    <property type="evidence" value="ECO:0007669"/>
    <property type="project" value="TreeGrafter"/>
</dbReference>
<feature type="transmembrane region" description="Helical" evidence="5">
    <location>
        <begin position="6"/>
        <end position="23"/>
    </location>
</feature>
<dbReference type="GO" id="GO:0004602">
    <property type="term" value="F:glutathione peroxidase activity"/>
    <property type="evidence" value="ECO:0007669"/>
    <property type="project" value="TreeGrafter"/>
</dbReference>
<evidence type="ECO:0000313" key="6">
    <source>
        <dbReference type="EMBL" id="PCJ26871.1"/>
    </source>
</evidence>
<comment type="caution">
    <text evidence="6">The sequence shown here is derived from an EMBL/GenBank/DDBJ whole genome shotgun (WGS) entry which is preliminary data.</text>
</comment>